<dbReference type="PRINTS" id="PR00080">
    <property type="entry name" value="SDRFAMILY"/>
</dbReference>
<proteinExistence type="inferred from homology"/>
<comment type="similarity">
    <text evidence="1 4">Belongs to the short-chain dehydrogenases/reductases (SDR) family.</text>
</comment>
<evidence type="ECO:0000256" key="4">
    <source>
        <dbReference type="RuleBase" id="RU000363"/>
    </source>
</evidence>
<dbReference type="GO" id="GO:0019433">
    <property type="term" value="P:triglyceride catabolic process"/>
    <property type="evidence" value="ECO:0007669"/>
    <property type="project" value="TreeGrafter"/>
</dbReference>
<dbReference type="Pfam" id="PF00106">
    <property type="entry name" value="adh_short"/>
    <property type="match status" value="1"/>
</dbReference>
<dbReference type="Proteomes" id="UP000799440">
    <property type="component" value="Unassembled WGS sequence"/>
</dbReference>
<dbReference type="InterPro" id="IPR002347">
    <property type="entry name" value="SDR_fam"/>
</dbReference>
<organism evidence="5 6">
    <name type="scientific">Sporormia fimetaria CBS 119925</name>
    <dbReference type="NCBI Taxonomy" id="1340428"/>
    <lineage>
        <taxon>Eukaryota</taxon>
        <taxon>Fungi</taxon>
        <taxon>Dikarya</taxon>
        <taxon>Ascomycota</taxon>
        <taxon>Pezizomycotina</taxon>
        <taxon>Dothideomycetes</taxon>
        <taxon>Pleosporomycetidae</taxon>
        <taxon>Pleosporales</taxon>
        <taxon>Sporormiaceae</taxon>
        <taxon>Sporormia</taxon>
    </lineage>
</organism>
<keyword evidence="3" id="KW-0560">Oxidoreductase</keyword>
<keyword evidence="6" id="KW-1185">Reference proteome</keyword>
<dbReference type="GO" id="GO:0000140">
    <property type="term" value="F:acylglycerone-phosphate reductase (NADP+) activity"/>
    <property type="evidence" value="ECO:0007669"/>
    <property type="project" value="TreeGrafter"/>
</dbReference>
<evidence type="ECO:0000256" key="2">
    <source>
        <dbReference type="ARBA" id="ARBA00022857"/>
    </source>
</evidence>
<evidence type="ECO:0000313" key="6">
    <source>
        <dbReference type="Proteomes" id="UP000799440"/>
    </source>
</evidence>
<dbReference type="InterPro" id="IPR020904">
    <property type="entry name" value="Sc_DH/Rdtase_CS"/>
</dbReference>
<dbReference type="AlphaFoldDB" id="A0A6A6VGW5"/>
<protein>
    <submittedName>
        <fullName evidence="5">NAD(P)-binding protein</fullName>
    </submittedName>
</protein>
<keyword evidence="2" id="KW-0521">NADP</keyword>
<dbReference type="PRINTS" id="PR00081">
    <property type="entry name" value="GDHRDH"/>
</dbReference>
<gene>
    <name evidence="5" type="ORF">M011DRAFT_485115</name>
</gene>
<name>A0A6A6VGW5_9PLEO</name>
<dbReference type="PROSITE" id="PS00061">
    <property type="entry name" value="ADH_SHORT"/>
    <property type="match status" value="1"/>
</dbReference>
<dbReference type="GO" id="GO:0005783">
    <property type="term" value="C:endoplasmic reticulum"/>
    <property type="evidence" value="ECO:0007669"/>
    <property type="project" value="TreeGrafter"/>
</dbReference>
<dbReference type="GO" id="GO:0004806">
    <property type="term" value="F:triacylglycerol lipase activity"/>
    <property type="evidence" value="ECO:0007669"/>
    <property type="project" value="TreeGrafter"/>
</dbReference>
<evidence type="ECO:0000313" key="5">
    <source>
        <dbReference type="EMBL" id="KAF2749046.1"/>
    </source>
</evidence>
<reference evidence="5" key="1">
    <citation type="journal article" date="2020" name="Stud. Mycol.">
        <title>101 Dothideomycetes genomes: a test case for predicting lifestyles and emergence of pathogens.</title>
        <authorList>
            <person name="Haridas S."/>
            <person name="Albert R."/>
            <person name="Binder M."/>
            <person name="Bloem J."/>
            <person name="Labutti K."/>
            <person name="Salamov A."/>
            <person name="Andreopoulos B."/>
            <person name="Baker S."/>
            <person name="Barry K."/>
            <person name="Bills G."/>
            <person name="Bluhm B."/>
            <person name="Cannon C."/>
            <person name="Castanera R."/>
            <person name="Culley D."/>
            <person name="Daum C."/>
            <person name="Ezra D."/>
            <person name="Gonzalez J."/>
            <person name="Henrissat B."/>
            <person name="Kuo A."/>
            <person name="Liang C."/>
            <person name="Lipzen A."/>
            <person name="Lutzoni F."/>
            <person name="Magnuson J."/>
            <person name="Mondo S."/>
            <person name="Nolan M."/>
            <person name="Ohm R."/>
            <person name="Pangilinan J."/>
            <person name="Park H.-J."/>
            <person name="Ramirez L."/>
            <person name="Alfaro M."/>
            <person name="Sun H."/>
            <person name="Tritt A."/>
            <person name="Yoshinaga Y."/>
            <person name="Zwiers L.-H."/>
            <person name="Turgeon B."/>
            <person name="Goodwin S."/>
            <person name="Spatafora J."/>
            <person name="Crous P."/>
            <person name="Grigoriev I."/>
        </authorList>
    </citation>
    <scope>NUCLEOTIDE SEQUENCE</scope>
    <source>
        <strain evidence="5">CBS 119925</strain>
    </source>
</reference>
<accession>A0A6A6VGW5</accession>
<dbReference type="InterPro" id="IPR036291">
    <property type="entry name" value="NAD(P)-bd_dom_sf"/>
</dbReference>
<evidence type="ECO:0000256" key="3">
    <source>
        <dbReference type="ARBA" id="ARBA00023002"/>
    </source>
</evidence>
<evidence type="ECO:0000256" key="1">
    <source>
        <dbReference type="ARBA" id="ARBA00006484"/>
    </source>
</evidence>
<dbReference type="OrthoDB" id="2102561at2759"/>
<dbReference type="PANTHER" id="PTHR44169:SF6">
    <property type="entry name" value="NADPH-DEPENDENT 1-ACYLDIHYDROXYACETONE PHOSPHATE REDUCTASE"/>
    <property type="match status" value="1"/>
</dbReference>
<dbReference type="SUPFAM" id="SSF51735">
    <property type="entry name" value="NAD(P)-binding Rossmann-fold domains"/>
    <property type="match status" value="1"/>
</dbReference>
<dbReference type="PANTHER" id="PTHR44169">
    <property type="entry name" value="NADPH-DEPENDENT 1-ACYLDIHYDROXYACETONE PHOSPHATE REDUCTASE"/>
    <property type="match status" value="1"/>
</dbReference>
<sequence>MAESKKYALVTGFVHYSPHRSQLLQHASNYHVWLKPPADRRNSDVLQEVLDITWRLSYEVLATVRNPSTLTSPHPKITYLPLELTSQESIAALKDRVTNITNGRLDILYNNAGRNYTVPALDFSTDELQELFQANVFSVMAMCKAFTPLLIAAKGTIVQTGSIAALMPYAWGACYCASKAALHAYSDTLRVELAPFGVRVITVITGGVKSNIARVDRELPSDSYMLPLKDEYKSRLTHSQQVGMDTQSYARRCVRQVTRQKRWWGVAWRRWVWEGKMSWVVWFVRNWVPGGAGPVLDWYFMRRFGLGRLRGEGGKKVV</sequence>
<dbReference type="EMBL" id="MU006567">
    <property type="protein sequence ID" value="KAF2749046.1"/>
    <property type="molecule type" value="Genomic_DNA"/>
</dbReference>
<dbReference type="Gene3D" id="3.40.50.720">
    <property type="entry name" value="NAD(P)-binding Rossmann-like Domain"/>
    <property type="match status" value="1"/>
</dbReference>
<dbReference type="GO" id="GO:0005811">
    <property type="term" value="C:lipid droplet"/>
    <property type="evidence" value="ECO:0007669"/>
    <property type="project" value="TreeGrafter"/>
</dbReference>
<dbReference type="GO" id="GO:0006654">
    <property type="term" value="P:phosphatidic acid biosynthetic process"/>
    <property type="evidence" value="ECO:0007669"/>
    <property type="project" value="TreeGrafter"/>
</dbReference>